<keyword evidence="2" id="KW-1185">Reference proteome</keyword>
<reference evidence="1 2" key="1">
    <citation type="submission" date="2018-09" db="EMBL/GenBank/DDBJ databases">
        <title>YIM 75507 draft genome.</title>
        <authorList>
            <person name="Tang S."/>
            <person name="Feng Y."/>
        </authorList>
    </citation>
    <scope>NUCLEOTIDE SEQUENCE [LARGE SCALE GENOMIC DNA]</scope>
    <source>
        <strain evidence="1 2">YIM 75507</strain>
    </source>
</reference>
<evidence type="ECO:0000313" key="1">
    <source>
        <dbReference type="EMBL" id="RJL30414.1"/>
    </source>
</evidence>
<dbReference type="Proteomes" id="UP000265768">
    <property type="component" value="Unassembled WGS sequence"/>
</dbReference>
<comment type="caution">
    <text evidence="1">The sequence shown here is derived from an EMBL/GenBank/DDBJ whole genome shotgun (WGS) entry which is preliminary data.</text>
</comment>
<sequence length="289" mass="31412">MIIVGGATRGVSSFDSGDPVRVLVKTALALALLSGCAAQASATPAPRPEGVSERQWRLELARADCMRDRGFAYIPHVQQARTTELQRRVEAGDLAATAESRARYGYRMFAQYVYPDDPASGALVTDGRENPNPPGRLNESQAAAYADATAVCVSVAYKKALNKDVQSYADVLQQRAALRAELRARRVDKDPELVRLAGAFGDCLAGKGYTVESRTPSALADRGERRFGAELKKASRAAKGELTAARAKPYLTREIKDARDDFSCGKSFYTRYLPIDAEITARIDAEFGR</sequence>
<name>A0A3A4ASY8_9ACTN</name>
<dbReference type="EMBL" id="QZEY01000009">
    <property type="protein sequence ID" value="RJL30414.1"/>
    <property type="molecule type" value="Genomic_DNA"/>
</dbReference>
<organism evidence="1 2">
    <name type="scientific">Bailinhaonella thermotolerans</name>
    <dbReference type="NCBI Taxonomy" id="1070861"/>
    <lineage>
        <taxon>Bacteria</taxon>
        <taxon>Bacillati</taxon>
        <taxon>Actinomycetota</taxon>
        <taxon>Actinomycetes</taxon>
        <taxon>Streptosporangiales</taxon>
        <taxon>Streptosporangiaceae</taxon>
        <taxon>Bailinhaonella</taxon>
    </lineage>
</organism>
<protein>
    <submittedName>
        <fullName evidence="1">Uncharacterized protein</fullName>
    </submittedName>
</protein>
<dbReference type="AlphaFoldDB" id="A0A3A4ASY8"/>
<gene>
    <name evidence="1" type="ORF">D5H75_22855</name>
</gene>
<accession>A0A3A4ASY8</accession>
<proteinExistence type="predicted"/>
<evidence type="ECO:0000313" key="2">
    <source>
        <dbReference type="Proteomes" id="UP000265768"/>
    </source>
</evidence>